<evidence type="ECO:0000313" key="3">
    <source>
        <dbReference type="EMBL" id="CUM76741.1"/>
    </source>
</evidence>
<dbReference type="InterPro" id="IPR053712">
    <property type="entry name" value="Bac_CellDiv_Activator"/>
</dbReference>
<protein>
    <submittedName>
        <fullName evidence="3">Cell division protein ZapA</fullName>
    </submittedName>
</protein>
<name>A0A0M6WM97_9FIRM</name>
<dbReference type="AlphaFoldDB" id="A0A0M6WM97"/>
<dbReference type="GeneID" id="99746240"/>
<sequence length="152" mass="17597">MSAKTSAEVVIDGKVYTLSGYEGEEYLQKVASYINGKINEFTSIEEYRHIPLNMKNTLIQLNIADDYFKAKDQVEKLERDLENKEKEIYDLKHDLISNQVKTETAEESLKKLERDNKELLLNKARLEAALEDKLLDGKDSPKESEKENIKKK</sequence>
<evidence type="ECO:0000313" key="5">
    <source>
        <dbReference type="Proteomes" id="UP000095495"/>
    </source>
</evidence>
<reference evidence="4" key="1">
    <citation type="submission" date="2015-05" db="EMBL/GenBank/DDBJ databases">
        <authorList>
            <consortium name="Pathogen Informatics"/>
        </authorList>
    </citation>
    <scope>NUCLEOTIDE SEQUENCE [LARGE SCALE GENOMIC DNA]</scope>
    <source>
        <strain evidence="3 5">2789STDY5608863</strain>
        <strain evidence="4">M72</strain>
    </source>
</reference>
<dbReference type="EMBL" id="CYXV01000002">
    <property type="protein sequence ID" value="CUM76741.1"/>
    <property type="molecule type" value="Genomic_DNA"/>
</dbReference>
<dbReference type="GO" id="GO:0051301">
    <property type="term" value="P:cell division"/>
    <property type="evidence" value="ECO:0007669"/>
    <property type="project" value="UniProtKB-KW"/>
</dbReference>
<dbReference type="InterPro" id="IPR007838">
    <property type="entry name" value="Cell_div_ZapA-like"/>
</dbReference>
<keyword evidence="3" id="KW-0132">Cell division</keyword>
<feature type="region of interest" description="Disordered" evidence="1">
    <location>
        <begin position="132"/>
        <end position="152"/>
    </location>
</feature>
<dbReference type="SUPFAM" id="SSF102829">
    <property type="entry name" value="Cell division protein ZapA-like"/>
    <property type="match status" value="1"/>
</dbReference>
<dbReference type="Gene3D" id="6.10.250.790">
    <property type="match status" value="1"/>
</dbReference>
<organism evidence="2 4">
    <name type="scientific">Roseburia faecis</name>
    <dbReference type="NCBI Taxonomy" id="301302"/>
    <lineage>
        <taxon>Bacteria</taxon>
        <taxon>Bacillati</taxon>
        <taxon>Bacillota</taxon>
        <taxon>Clostridia</taxon>
        <taxon>Lachnospirales</taxon>
        <taxon>Lachnospiraceae</taxon>
        <taxon>Roseburia</taxon>
    </lineage>
</organism>
<dbReference type="Proteomes" id="UP000049979">
    <property type="component" value="Unassembled WGS sequence"/>
</dbReference>
<dbReference type="RefSeq" id="WP_055067866.1">
    <property type="nucleotide sequence ID" value="NZ_CP173697.1"/>
</dbReference>
<proteinExistence type="predicted"/>
<evidence type="ECO:0000313" key="4">
    <source>
        <dbReference type="Proteomes" id="UP000049979"/>
    </source>
</evidence>
<evidence type="ECO:0000256" key="1">
    <source>
        <dbReference type="SAM" id="MobiDB-lite"/>
    </source>
</evidence>
<reference evidence="2" key="2">
    <citation type="submission" date="2015-05" db="EMBL/GenBank/DDBJ databases">
        <authorList>
            <person name="Wang D.B."/>
            <person name="Wang M."/>
        </authorList>
    </citation>
    <scope>NUCLEOTIDE SEQUENCE [LARGE SCALE GENOMIC DNA]</scope>
    <source>
        <strain evidence="2">M72</strain>
    </source>
</reference>
<dbReference type="OrthoDB" id="1826286at2"/>
<evidence type="ECO:0000313" key="2">
    <source>
        <dbReference type="EMBL" id="CRL38322.1"/>
    </source>
</evidence>
<dbReference type="InterPro" id="IPR036192">
    <property type="entry name" value="Cell_div_ZapA-like_sf"/>
</dbReference>
<dbReference type="Proteomes" id="UP000095495">
    <property type="component" value="Unassembled WGS sequence"/>
</dbReference>
<keyword evidence="4" id="KW-1185">Reference proteome</keyword>
<keyword evidence="3" id="KW-0131">Cell cycle</keyword>
<dbReference type="EMBL" id="CVRR01000019">
    <property type="protein sequence ID" value="CRL38322.1"/>
    <property type="molecule type" value="Genomic_DNA"/>
</dbReference>
<accession>A0A0M6WM97</accession>
<dbReference type="STRING" id="301302.ERS852420_00537"/>
<gene>
    <name evidence="3" type="ORF">ERS852420_00537</name>
    <name evidence="2" type="ORF">M72_06431</name>
</gene>
<dbReference type="Pfam" id="PF05164">
    <property type="entry name" value="ZapA"/>
    <property type="match status" value="1"/>
</dbReference>